<evidence type="ECO:0000256" key="1">
    <source>
        <dbReference type="SAM" id="Phobius"/>
    </source>
</evidence>
<organism evidence="2">
    <name type="scientific">freshwater metagenome</name>
    <dbReference type="NCBI Taxonomy" id="449393"/>
    <lineage>
        <taxon>unclassified sequences</taxon>
        <taxon>metagenomes</taxon>
        <taxon>ecological metagenomes</taxon>
    </lineage>
</organism>
<evidence type="ECO:0000313" key="2">
    <source>
        <dbReference type="EMBL" id="CAB4913191.1"/>
    </source>
</evidence>
<reference evidence="2" key="1">
    <citation type="submission" date="2020-05" db="EMBL/GenBank/DDBJ databases">
        <authorList>
            <person name="Chiriac C."/>
            <person name="Salcher M."/>
            <person name="Ghai R."/>
            <person name="Kavagutti S V."/>
        </authorList>
    </citation>
    <scope>NUCLEOTIDE SEQUENCE</scope>
</reference>
<gene>
    <name evidence="2" type="ORF">UFOPK3674_00050</name>
</gene>
<feature type="transmembrane region" description="Helical" evidence="1">
    <location>
        <begin position="73"/>
        <end position="91"/>
    </location>
</feature>
<feature type="transmembrane region" description="Helical" evidence="1">
    <location>
        <begin position="40"/>
        <end position="61"/>
    </location>
</feature>
<dbReference type="AlphaFoldDB" id="A0A6J7GXA1"/>
<sequence>MARRRKTPIGEDPAPKLRGEARDALLRAQLEPLEHGEQPLALKVSAAVAAVLAVTNILLWALGVEVKGEEPSAGGVLLFALILMIAAWGIWTHRYWAVLGFQALLAVTIVVAALSLMVASNLLAVLLCSVIMLAGGWLFWKLVRVLARMKAPVPGTFRDEGPSA</sequence>
<name>A0A6J7GXA1_9ZZZZ</name>
<feature type="transmembrane region" description="Helical" evidence="1">
    <location>
        <begin position="98"/>
        <end position="116"/>
    </location>
</feature>
<keyword evidence="1" id="KW-0812">Transmembrane</keyword>
<accession>A0A6J7GXA1</accession>
<feature type="transmembrane region" description="Helical" evidence="1">
    <location>
        <begin position="122"/>
        <end position="140"/>
    </location>
</feature>
<protein>
    <submittedName>
        <fullName evidence="2">Unannotated protein</fullName>
    </submittedName>
</protein>
<dbReference type="EMBL" id="CAFBMX010000001">
    <property type="protein sequence ID" value="CAB4913191.1"/>
    <property type="molecule type" value="Genomic_DNA"/>
</dbReference>
<proteinExistence type="predicted"/>
<keyword evidence="1" id="KW-0472">Membrane</keyword>
<keyword evidence="1" id="KW-1133">Transmembrane helix</keyword>